<dbReference type="EMBL" id="OQ890326">
    <property type="protein sequence ID" value="WLJ26408.1"/>
    <property type="molecule type" value="Genomic_DNA"/>
</dbReference>
<sequence>MKLKCEFTYKCEIEVTKEEIEIIKRKYAEKERFTEDLLNEINSFFLADDGRTEAGMITDFKIEVE</sequence>
<name>A0AA50AFT9_9VIRU</name>
<organism evidence="1">
    <name type="scientific">Firmicutes phage HS18</name>
    <dbReference type="NCBI Taxonomy" id="3056396"/>
    <lineage>
        <taxon>Viruses</taxon>
    </lineage>
</organism>
<evidence type="ECO:0000313" key="1">
    <source>
        <dbReference type="EMBL" id="WLJ26408.1"/>
    </source>
</evidence>
<reference evidence="1" key="1">
    <citation type="submission" date="2023-04" db="EMBL/GenBank/DDBJ databases">
        <title>The human skin virome in hidradenitis suppurativa patients.</title>
        <authorList>
            <person name="Jansen D."/>
        </authorList>
    </citation>
    <scope>NUCLEOTIDE SEQUENCE</scope>
    <source>
        <strain evidence="1">VC4_HSPhageC</strain>
    </source>
</reference>
<accession>A0AA50AFT9</accession>
<proteinExistence type="predicted"/>
<protein>
    <submittedName>
        <fullName evidence="1">Uncharacterized protein</fullName>
    </submittedName>
</protein>